<dbReference type="InterPro" id="IPR050741">
    <property type="entry name" value="Acyl-CoA_dehydrogenase"/>
</dbReference>
<comment type="cofactor">
    <cofactor evidence="1 7">
        <name>FAD</name>
        <dbReference type="ChEBI" id="CHEBI:57692"/>
    </cofactor>
</comment>
<organism evidence="11 12">
    <name type="scientific">Candida parapsilosis</name>
    <name type="common">Yeast</name>
    <dbReference type="NCBI Taxonomy" id="5480"/>
    <lineage>
        <taxon>Eukaryota</taxon>
        <taxon>Fungi</taxon>
        <taxon>Dikarya</taxon>
        <taxon>Ascomycota</taxon>
        <taxon>Saccharomycotina</taxon>
        <taxon>Pichiomycetes</taxon>
        <taxon>Debaryomycetaceae</taxon>
        <taxon>Candida/Lodderomyces clade</taxon>
        <taxon>Candida</taxon>
    </lineage>
</organism>
<dbReference type="OrthoDB" id="434771at2759"/>
<dbReference type="InterPro" id="IPR013786">
    <property type="entry name" value="AcylCoA_DH/ox_N"/>
</dbReference>
<dbReference type="GO" id="GO:0003995">
    <property type="term" value="F:acyl-CoA dehydrogenase activity"/>
    <property type="evidence" value="ECO:0007669"/>
    <property type="project" value="TreeGrafter"/>
</dbReference>
<name>A0A8X7NPL0_CANPA</name>
<dbReference type="Pfam" id="PF02770">
    <property type="entry name" value="Acyl-CoA_dh_M"/>
    <property type="match status" value="1"/>
</dbReference>
<dbReference type="PANTHER" id="PTHR48083">
    <property type="entry name" value="MEDIUM-CHAIN SPECIFIC ACYL-COA DEHYDROGENASE, MITOCHONDRIAL-RELATED"/>
    <property type="match status" value="1"/>
</dbReference>
<evidence type="ECO:0000313" key="12">
    <source>
        <dbReference type="Proteomes" id="UP000590412"/>
    </source>
</evidence>
<evidence type="ECO:0000259" key="8">
    <source>
        <dbReference type="Pfam" id="PF00441"/>
    </source>
</evidence>
<dbReference type="GO" id="GO:0005737">
    <property type="term" value="C:cytoplasm"/>
    <property type="evidence" value="ECO:0007669"/>
    <property type="project" value="TreeGrafter"/>
</dbReference>
<feature type="domain" description="Acyl-CoA dehydrogenase/oxidase N-terminal" evidence="10">
    <location>
        <begin position="52"/>
        <end position="142"/>
    </location>
</feature>
<proteinExistence type="inferred from homology"/>
<dbReference type="PANTHER" id="PTHR48083:SF13">
    <property type="entry name" value="ACYL-COA DEHYDROGENASE FAMILY MEMBER 11"/>
    <property type="match status" value="1"/>
</dbReference>
<dbReference type="GO" id="GO:0033539">
    <property type="term" value="P:fatty acid beta-oxidation using acyl-CoA dehydrogenase"/>
    <property type="evidence" value="ECO:0007669"/>
    <property type="project" value="TreeGrafter"/>
</dbReference>
<dbReference type="EMBL" id="JABWAB010000001">
    <property type="protein sequence ID" value="KAF6058541.1"/>
    <property type="molecule type" value="Genomic_DNA"/>
</dbReference>
<dbReference type="InterPro" id="IPR037069">
    <property type="entry name" value="AcylCoA_DH/ox_N_sf"/>
</dbReference>
<dbReference type="Gene3D" id="2.40.110.10">
    <property type="entry name" value="Butyryl-CoA Dehydrogenase, subunit A, domain 2"/>
    <property type="match status" value="1"/>
</dbReference>
<keyword evidence="5 7" id="KW-0274">FAD</keyword>
<accession>A0A8X7NPL0</accession>
<feature type="domain" description="Acyl-CoA dehydrogenase/oxidase C-terminal" evidence="8">
    <location>
        <begin position="269"/>
        <end position="418"/>
    </location>
</feature>
<evidence type="ECO:0000256" key="6">
    <source>
        <dbReference type="ARBA" id="ARBA00023002"/>
    </source>
</evidence>
<dbReference type="GO" id="GO:0050660">
    <property type="term" value="F:flavin adenine dinucleotide binding"/>
    <property type="evidence" value="ECO:0007669"/>
    <property type="project" value="InterPro"/>
</dbReference>
<evidence type="ECO:0000313" key="11">
    <source>
        <dbReference type="EMBL" id="KAF6058541.1"/>
    </source>
</evidence>
<keyword evidence="4 7" id="KW-0285">Flavoprotein</keyword>
<comment type="caution">
    <text evidence="11">The sequence shown here is derived from an EMBL/GenBank/DDBJ whole genome shotgun (WGS) entry which is preliminary data.</text>
</comment>
<sequence length="443" mass="49596">MSVKDDIPAIFLDKVSPRGLEAIQKTKDFVEQYCIPADKVFKKQISTDPAVRWKQYPAIIEPLKKKARELGLWNMFLSKHYKEGPQFTNLEYGLMARYLGRCHTGPEATNTSAPDTGNMELFAKYGTKAQKDKYLVPLMDGKIRSAFLMTEKGISSSNALNISTTAIKNSRGNYVLNGTKWFASGAGDPRTAVWLVMCKTANDEKNAFKNHSVLVINVKHALASGKAEVIRPLGIFGYDDAPHGHCEIVFKDYEVSSELMPDTILAGVGKGFELIQSRLGPGRIHHCMRAIGAGEFALLRIAHRANHRIIFGKPMNRREGFLMQYAKYRIEIQKCLLLVLNAAHKIDITNAKEAQREIAMAKIETPKTICDILDWGIQVFGAEGFSQDTELAQMYAWNRTLRIADGPDEAHLAQLARREAAKFPDVDVFFKDVDSRVEAVSKL</sequence>
<comment type="subunit">
    <text evidence="3">Homodimer.</text>
</comment>
<dbReference type="SUPFAM" id="SSF47203">
    <property type="entry name" value="Acyl-CoA dehydrogenase C-terminal domain-like"/>
    <property type="match status" value="1"/>
</dbReference>
<protein>
    <submittedName>
        <fullName evidence="11">Acyl-CoA dehydrogenase, C-terminal domain family protein</fullName>
    </submittedName>
</protein>
<keyword evidence="6 7" id="KW-0560">Oxidoreductase</keyword>
<evidence type="ECO:0000256" key="7">
    <source>
        <dbReference type="RuleBase" id="RU362125"/>
    </source>
</evidence>
<dbReference type="Gene3D" id="1.10.540.10">
    <property type="entry name" value="Acyl-CoA dehydrogenase/oxidase, N-terminal domain"/>
    <property type="match status" value="1"/>
</dbReference>
<dbReference type="InterPro" id="IPR046373">
    <property type="entry name" value="Acyl-CoA_Oxase/DH_mid-dom_sf"/>
</dbReference>
<evidence type="ECO:0000256" key="5">
    <source>
        <dbReference type="ARBA" id="ARBA00022827"/>
    </source>
</evidence>
<evidence type="ECO:0000256" key="4">
    <source>
        <dbReference type="ARBA" id="ARBA00022630"/>
    </source>
</evidence>
<gene>
    <name evidence="11" type="ORF">FOB60_000123</name>
</gene>
<dbReference type="InterPro" id="IPR009100">
    <property type="entry name" value="AcylCoA_DH/oxidase_NM_dom_sf"/>
</dbReference>
<evidence type="ECO:0000259" key="10">
    <source>
        <dbReference type="Pfam" id="PF02771"/>
    </source>
</evidence>
<evidence type="ECO:0000256" key="2">
    <source>
        <dbReference type="ARBA" id="ARBA00009347"/>
    </source>
</evidence>
<comment type="similarity">
    <text evidence="2 7">Belongs to the acyl-CoA dehydrogenase family.</text>
</comment>
<dbReference type="InterPro" id="IPR036250">
    <property type="entry name" value="AcylCo_DH-like_C"/>
</dbReference>
<evidence type="ECO:0000256" key="3">
    <source>
        <dbReference type="ARBA" id="ARBA00011738"/>
    </source>
</evidence>
<dbReference type="InterPro" id="IPR006091">
    <property type="entry name" value="Acyl-CoA_Oxase/DH_mid-dom"/>
</dbReference>
<evidence type="ECO:0000256" key="1">
    <source>
        <dbReference type="ARBA" id="ARBA00001974"/>
    </source>
</evidence>
<dbReference type="Gene3D" id="1.20.140.10">
    <property type="entry name" value="Butyryl-CoA Dehydrogenase, subunit A, domain 3"/>
    <property type="match status" value="1"/>
</dbReference>
<evidence type="ECO:0000259" key="9">
    <source>
        <dbReference type="Pfam" id="PF02770"/>
    </source>
</evidence>
<dbReference type="Proteomes" id="UP000590412">
    <property type="component" value="Unassembled WGS sequence"/>
</dbReference>
<dbReference type="InterPro" id="IPR009075">
    <property type="entry name" value="AcylCo_DH/oxidase_C"/>
</dbReference>
<dbReference type="Pfam" id="PF02771">
    <property type="entry name" value="Acyl-CoA_dh_N"/>
    <property type="match status" value="1"/>
</dbReference>
<dbReference type="AlphaFoldDB" id="A0A8X7NPL0"/>
<dbReference type="Pfam" id="PF00441">
    <property type="entry name" value="Acyl-CoA_dh_1"/>
    <property type="match status" value="1"/>
</dbReference>
<feature type="domain" description="Acyl-CoA oxidase/dehydrogenase middle" evidence="9">
    <location>
        <begin position="146"/>
        <end position="252"/>
    </location>
</feature>
<reference evidence="11" key="1">
    <citation type="submission" date="2020-03" db="EMBL/GenBank/DDBJ databases">
        <title>FDA dAtabase for Regulatory Grade micrObial Sequences (FDA-ARGOS): Supporting development and validation of Infectious Disease Dx tests.</title>
        <authorList>
            <person name="Campos J."/>
            <person name="Goldberg B."/>
            <person name="Tallon L."/>
            <person name="Sadzewicz L."/>
            <person name="Vavikolanu K."/>
            <person name="Mehta A."/>
            <person name="Aluvathingal J."/>
            <person name="Nadendla S."/>
            <person name="Nandy P."/>
            <person name="Geyer C."/>
            <person name="Yan Y."/>
            <person name="Sichtig H."/>
        </authorList>
    </citation>
    <scope>NUCLEOTIDE SEQUENCE [LARGE SCALE GENOMIC DNA]</scope>
    <source>
        <strain evidence="11">FDAARGOS_652</strain>
    </source>
</reference>
<dbReference type="SUPFAM" id="SSF56645">
    <property type="entry name" value="Acyl-CoA dehydrogenase NM domain-like"/>
    <property type="match status" value="1"/>
</dbReference>